<keyword evidence="1" id="KW-0808">Transferase</keyword>
<dbReference type="Gene3D" id="3.10.450.620">
    <property type="entry name" value="JHP933, nucleotidyltransferase-like core domain"/>
    <property type="match status" value="1"/>
</dbReference>
<dbReference type="Proteomes" id="UP000823928">
    <property type="component" value="Unassembled WGS sequence"/>
</dbReference>
<accession>A0A9D1F0X6</accession>
<reference evidence="1" key="1">
    <citation type="submission" date="2020-10" db="EMBL/GenBank/DDBJ databases">
        <authorList>
            <person name="Gilroy R."/>
        </authorList>
    </citation>
    <scope>NUCLEOTIDE SEQUENCE</scope>
    <source>
        <strain evidence="1">6276</strain>
    </source>
</reference>
<gene>
    <name evidence="1" type="ORF">IAC10_10075</name>
</gene>
<dbReference type="InterPro" id="IPR014942">
    <property type="entry name" value="AbiEii"/>
</dbReference>
<dbReference type="Pfam" id="PF08843">
    <property type="entry name" value="AbiEii"/>
    <property type="match status" value="1"/>
</dbReference>
<proteinExistence type="predicted"/>
<protein>
    <submittedName>
        <fullName evidence="1">Nucleotidyl transferase AbiEii/AbiGii toxin family protein</fullName>
    </submittedName>
</protein>
<sequence length="310" mass="36048">MNLHEHESDFNALAGIVSERLHIKESDVKRDYFIVYMLNKLAQSEWADRCVFKGGTSLSKCYPHSIERFSEDIDLTYLGMEEDDKTCDKSIRKIIAVMTEGAHSEKIPGEGNARNKSRKVWFEDQSTYIKLEIGSSVRPEPYSLKTIKSYIHEYLDDVSNLAAIERFGLETVTINTLAIERTFIDKVMAVKRHAICGTINRKVRHIYDVVRLCKLPEIQTFLADSKQLKYILQLTKNTDSHYLEKRNVPKEYNPLGAFDFESWRSCFDDSIRAIYENLHNDLLYTDERQNFNDAIECFERLDGIFENIGE</sequence>
<organism evidence="1 2">
    <name type="scientific">Candidatus Scatousia excrementigallinarum</name>
    <dbReference type="NCBI Taxonomy" id="2840935"/>
    <lineage>
        <taxon>Bacteria</taxon>
        <taxon>Candidatus Scatousia</taxon>
    </lineage>
</organism>
<name>A0A9D1F0X6_9BACT</name>
<dbReference type="AlphaFoldDB" id="A0A9D1F0X6"/>
<evidence type="ECO:0000313" key="1">
    <source>
        <dbReference type="EMBL" id="HIS36957.1"/>
    </source>
</evidence>
<dbReference type="GO" id="GO:0016740">
    <property type="term" value="F:transferase activity"/>
    <property type="evidence" value="ECO:0007669"/>
    <property type="project" value="UniProtKB-KW"/>
</dbReference>
<reference evidence="1" key="2">
    <citation type="journal article" date="2021" name="PeerJ">
        <title>Extensive microbial diversity within the chicken gut microbiome revealed by metagenomics and culture.</title>
        <authorList>
            <person name="Gilroy R."/>
            <person name="Ravi A."/>
            <person name="Getino M."/>
            <person name="Pursley I."/>
            <person name="Horton D.L."/>
            <person name="Alikhan N.F."/>
            <person name="Baker D."/>
            <person name="Gharbi K."/>
            <person name="Hall N."/>
            <person name="Watson M."/>
            <person name="Adriaenssens E.M."/>
            <person name="Foster-Nyarko E."/>
            <person name="Jarju S."/>
            <person name="Secka A."/>
            <person name="Antonio M."/>
            <person name="Oren A."/>
            <person name="Chaudhuri R.R."/>
            <person name="La Ragione R."/>
            <person name="Hildebrand F."/>
            <person name="Pallen M.J."/>
        </authorList>
    </citation>
    <scope>NUCLEOTIDE SEQUENCE</scope>
    <source>
        <strain evidence="1">6276</strain>
    </source>
</reference>
<evidence type="ECO:0000313" key="2">
    <source>
        <dbReference type="Proteomes" id="UP000823928"/>
    </source>
</evidence>
<comment type="caution">
    <text evidence="1">The sequence shown here is derived from an EMBL/GenBank/DDBJ whole genome shotgun (WGS) entry which is preliminary data.</text>
</comment>
<dbReference type="EMBL" id="DVIU01000199">
    <property type="protein sequence ID" value="HIS36957.1"/>
    <property type="molecule type" value="Genomic_DNA"/>
</dbReference>